<sequence>MAQEERSVREFLVSLPRLANDVYNEAVSFTVWQTLEQCVTQGVGNINWQSQRAFFQSPNWQRGVYDTVRLPSDWRDAFFNLTDIIIDGVEYGHRGSSCSRICKPTETVFYCFDCTRNPLYELCGRCFDPLRHTGHRYTSRVVTRPEGRVCHCGDSSGLAASSTDYAITNKCRNAANNVPRHLDYLRDSDSNLIDVFEQVLDYIIDTTVFLKELSEASNKTVLAHDDETPEIIKDEYVLQLYDNDSNLHVKDLVSKISLVLDKPIEFSLMMTECLQKGDPFIILAKSSDAAKLESIREGFAMENINLQLKTTTDVFKEYLVDELTNWLYKLCLNNPSLCLKMSLRVAMCGIWRPGLLSTKYSPGILTPFATKIALLGGFVVPFEQRDTFPWPKPWLFPHPNEEAHDPNILRIMQHYDGHLKNTNTKDTSPRFSSLEGSRFQNLLVQGTTLLPKIWRCRLLKIVSCIFTIVDDSRNCMAAQYIDIYPNLLYNTVASDSIGYKLSLMSSLSQLIFQIPKIANLIIPSGFIERVIQVAFTLMAFSPEDLVECPPVPLYRDFKLPNDAIKNKRSVICFKDVYLVMSTNTVPEVLLSSESILRCVVNCFAAFNNVLSLRRETSEHVEFENFEFSSYYFYFSSILVMVDGYTRNICLLRNAEERTRIVRHFLETSMIKEFELLRTSRQVFKECAPFSVVNENIGGLRVFQETICNTVSDVIDFKVGVACQSFFNPMSYFFKFVTLWSQCGRYEPLPYAFNDYLQPENVFDDKRQINWMCESALSTLVLLAQVNAGFWVRNGSPIQHQARMYTKYSMREFTYFSDIYMVQLAMSIADPNNFLVTYLTRWGLKSWAQGIPIGDYPETEITTSMADQSLLLLIQLFSEVRSLAMKSSIEGFEKTMQAEIVHALCFKNSTHSDLLNSIPEHVTKHPAFELYLHEIATYTPPNELMDAGIYTLKKEHFSSVDPYFVGYSSSKRYEAEKLVRNNMASSLHCEYDQTFVTARECTSKLRGTPFSNLYQISGTELFGNFIKNTLDHIGKLKHEVMLGKVTHLIHLCVLNNVIEFSTVFWREYGSSSSEYLHYSSIGSLLYSFLSKDEFVNEHGKIREIFRYISEKAPHNDVEGFLSEQTPSLNFTLLTKPNYCGDKKDEEFEKRKRLAKSKRLKLMKRIAKQQRKFLANNKLPLEEEPCKSYDKESIEEDWILPEAACVFCKMEKGDDTFVYFSYLEKNICGKSLNPKELCSDVALKRLGEKQQIREGVSVQPVLRTCGHGSHESCLTSHMKSMRAVHNHITKNVPRSFGFSLMFCPLCSALTNSFLPRLRYIHDQPSSASFALNDLRRNSQKNGFNVCNKAMTILHHLINKDGDKNMRPIEVLCKIYANTVKNAEVASRKERKGLESEFTRATYLNNHHLITLKLLSQMRNFFVHNYDFLSAVLKYPYAALPTAVDFVSWEKFIGKHQDTDLFEAAIMQLSKYSPISQFSESFCISEYVKKSLHQDIIATVRGLTSISLLKKKDHDIFRCEKSRAMLSESVTDEEANLIAYLLKCYFSAIGVEFPKNIGTTLGPAMRLLRNSMTVRMRRLAALLYSEGLTQIIVRDQLTNFNNLDFLLKFCGMPNFAEVLNEYSENTMRKVVDVLEHEMSMGRKDSFMRKVDNRGLYIFEENSLIELPKSYSELMDVDNNYNQMKSKKEELAVCLFCGDRVHVQNAVALQNYTIGECTDHCLYNCPVKSIYGCFLMVMSNTVYLSYGYRGTFYQAPFMNSHGETDEDYRSGSPVFLNKERYLYLSQDIILGNMVPHLVFRLTDNNSDLGGWESM</sequence>
<keyword evidence="4 9" id="KW-0863">Zinc-finger</keyword>
<evidence type="ECO:0000256" key="6">
    <source>
        <dbReference type="ARBA" id="ARBA00022833"/>
    </source>
</evidence>
<evidence type="ECO:0000259" key="10">
    <source>
        <dbReference type="PROSITE" id="PS51157"/>
    </source>
</evidence>
<dbReference type="Proteomes" id="UP000189911">
    <property type="component" value="Chromosome E"/>
</dbReference>
<dbReference type="GO" id="GO:0071596">
    <property type="term" value="P:ubiquitin-dependent protein catabolic process via the N-end rule pathway"/>
    <property type="evidence" value="ECO:0007669"/>
    <property type="project" value="UniProtKB-UniRule"/>
</dbReference>
<dbReference type="OrthoDB" id="26387at2759"/>
<dbReference type="GO" id="GO:0008270">
    <property type="term" value="F:zinc ion binding"/>
    <property type="evidence" value="ECO:0007669"/>
    <property type="project" value="UniProtKB-UniRule"/>
</dbReference>
<dbReference type="InterPro" id="IPR055194">
    <property type="entry name" value="UBR1-like_WH"/>
</dbReference>
<evidence type="ECO:0000256" key="3">
    <source>
        <dbReference type="ARBA" id="ARBA00022723"/>
    </source>
</evidence>
<dbReference type="InterPro" id="IPR042065">
    <property type="entry name" value="E3_ELL-like"/>
</dbReference>
<dbReference type="InterPro" id="IPR044046">
    <property type="entry name" value="E3_ligase_UBR-like_C"/>
</dbReference>
<keyword evidence="6 9" id="KW-0862">Zinc</keyword>
<reference evidence="12" key="1">
    <citation type="submission" date="2016-03" db="EMBL/GenBank/DDBJ databases">
        <authorList>
            <person name="Devillers Hugo."/>
        </authorList>
    </citation>
    <scope>NUCLEOTIDE SEQUENCE [LARGE SCALE GENOMIC DNA]</scope>
</reference>
<keyword evidence="12" id="KW-1185">Reference proteome</keyword>
<dbReference type="Gene3D" id="2.10.110.30">
    <property type="match status" value="1"/>
</dbReference>
<evidence type="ECO:0000313" key="12">
    <source>
        <dbReference type="Proteomes" id="UP000189911"/>
    </source>
</evidence>
<keyword evidence="2 9" id="KW-0808">Transferase</keyword>
<evidence type="ECO:0000256" key="1">
    <source>
        <dbReference type="ARBA" id="ARBA00000900"/>
    </source>
</evidence>
<dbReference type="InterPro" id="IPR039164">
    <property type="entry name" value="UBR1-like"/>
</dbReference>
<dbReference type="EC" id="2.3.2.27" evidence="9"/>
<protein>
    <recommendedName>
        <fullName evidence="9">E3 ubiquitin-protein ligase</fullName>
        <ecNumber evidence="9">2.3.2.27</ecNumber>
    </recommendedName>
</protein>
<dbReference type="EMBL" id="LT598451">
    <property type="protein sequence ID" value="SCU96687.1"/>
    <property type="molecule type" value="Genomic_DNA"/>
</dbReference>
<dbReference type="InterPro" id="IPR003126">
    <property type="entry name" value="Znf_UBR"/>
</dbReference>
<dbReference type="Pfam" id="PF02207">
    <property type="entry name" value="zf-UBR"/>
    <property type="match status" value="1"/>
</dbReference>
<dbReference type="GO" id="GO:0061630">
    <property type="term" value="F:ubiquitin protein ligase activity"/>
    <property type="evidence" value="ECO:0007669"/>
    <property type="project" value="UniProtKB-UniRule"/>
</dbReference>
<comment type="function">
    <text evidence="9">Ubiquitin ligase protein which is a component of the N-end rule pathway. Recognizes and binds to proteins bearing specific N-terminal residues that are destabilizing according to the N-end rule, leading to their ubiquitination and subsequent degradation.</text>
</comment>
<organism evidence="11 12">
    <name type="scientific">Lachancea nothofagi CBS 11611</name>
    <dbReference type="NCBI Taxonomy" id="1266666"/>
    <lineage>
        <taxon>Eukaryota</taxon>
        <taxon>Fungi</taxon>
        <taxon>Dikarya</taxon>
        <taxon>Ascomycota</taxon>
        <taxon>Saccharomycotina</taxon>
        <taxon>Saccharomycetes</taxon>
        <taxon>Saccharomycetales</taxon>
        <taxon>Saccharomycetaceae</taxon>
        <taxon>Lachancea</taxon>
    </lineage>
</organism>
<dbReference type="Pfam" id="PF22960">
    <property type="entry name" value="WHD_UBR1"/>
    <property type="match status" value="1"/>
</dbReference>
<evidence type="ECO:0000256" key="7">
    <source>
        <dbReference type="ARBA" id="ARBA00046341"/>
    </source>
</evidence>
<dbReference type="PANTHER" id="PTHR21497:SF24">
    <property type="entry name" value="E3 UBIQUITIN-PROTEIN LIGASE UBR1"/>
    <property type="match status" value="1"/>
</dbReference>
<evidence type="ECO:0000256" key="4">
    <source>
        <dbReference type="ARBA" id="ARBA00022771"/>
    </source>
</evidence>
<dbReference type="PROSITE" id="PS51157">
    <property type="entry name" value="ZF_UBR"/>
    <property type="match status" value="1"/>
</dbReference>
<gene>
    <name evidence="11" type="ORF">LANO_0E14092G</name>
</gene>
<dbReference type="CDD" id="cd19670">
    <property type="entry name" value="UBR-box_UBR1_2_3"/>
    <property type="match status" value="1"/>
</dbReference>
<evidence type="ECO:0000256" key="8">
    <source>
        <dbReference type="PROSITE-ProRule" id="PRU00508"/>
    </source>
</evidence>
<evidence type="ECO:0000313" key="11">
    <source>
        <dbReference type="EMBL" id="SCU96687.1"/>
    </source>
</evidence>
<dbReference type="GO" id="GO:0000151">
    <property type="term" value="C:ubiquitin ligase complex"/>
    <property type="evidence" value="ECO:0007669"/>
    <property type="project" value="TreeGrafter"/>
</dbReference>
<feature type="domain" description="UBR-type" evidence="10">
    <location>
        <begin position="96"/>
        <end position="176"/>
    </location>
</feature>
<feature type="zinc finger region" description="UBR-type" evidence="8">
    <location>
        <begin position="96"/>
        <end position="176"/>
    </location>
</feature>
<accession>A0A1G4JZM9</accession>
<dbReference type="InterPro" id="IPR036390">
    <property type="entry name" value="WH_DNA-bd_sf"/>
</dbReference>
<comment type="catalytic activity">
    <reaction evidence="1 9">
        <text>S-ubiquitinyl-[E2 ubiquitin-conjugating enzyme]-L-cysteine + [acceptor protein]-L-lysine = [E2 ubiquitin-conjugating enzyme]-L-cysteine + N(6)-ubiquitinyl-[acceptor protein]-L-lysine.</text>
        <dbReference type="EC" id="2.3.2.27"/>
    </reaction>
</comment>
<dbReference type="PANTHER" id="PTHR21497">
    <property type="entry name" value="UBIQUITIN LIGASE E3 ALPHA-RELATED"/>
    <property type="match status" value="1"/>
</dbReference>
<evidence type="ECO:0000256" key="5">
    <source>
        <dbReference type="ARBA" id="ARBA00022786"/>
    </source>
</evidence>
<dbReference type="SMART" id="SM00396">
    <property type="entry name" value="ZnF_UBR1"/>
    <property type="match status" value="1"/>
</dbReference>
<comment type="pathway">
    <text evidence="9">Protein modification; protein ubiquitination.</text>
</comment>
<evidence type="ECO:0000256" key="2">
    <source>
        <dbReference type="ARBA" id="ARBA00022679"/>
    </source>
</evidence>
<keyword evidence="3 9" id="KW-0479">Metal-binding</keyword>
<evidence type="ECO:0000256" key="9">
    <source>
        <dbReference type="RuleBase" id="RU366018"/>
    </source>
</evidence>
<name>A0A1G4JZM9_9SACH</name>
<dbReference type="Gene3D" id="1.10.10.2670">
    <property type="entry name" value="E3 ubiquitin-protein ligase"/>
    <property type="match status" value="1"/>
</dbReference>
<proteinExistence type="inferred from homology"/>
<dbReference type="UniPathway" id="UPA00143"/>
<dbReference type="Pfam" id="PF18995">
    <property type="entry name" value="PRT6_C"/>
    <property type="match status" value="1"/>
</dbReference>
<dbReference type="SUPFAM" id="SSF46785">
    <property type="entry name" value="Winged helix' DNA-binding domain"/>
    <property type="match status" value="1"/>
</dbReference>
<dbReference type="GO" id="GO:0005737">
    <property type="term" value="C:cytoplasm"/>
    <property type="evidence" value="ECO:0007669"/>
    <property type="project" value="TreeGrafter"/>
</dbReference>
<comment type="similarity">
    <text evidence="7 9">Belongs to the E3 ubiquitin-protein ligase UBR1-like family.</text>
</comment>
<dbReference type="GO" id="GO:0016567">
    <property type="term" value="P:protein ubiquitination"/>
    <property type="evidence" value="ECO:0007669"/>
    <property type="project" value="UniProtKB-UniRule"/>
</dbReference>
<keyword evidence="5 9" id="KW-0833">Ubl conjugation pathway</keyword>